<evidence type="ECO:0000313" key="4">
    <source>
        <dbReference type="Proteomes" id="UP000596079"/>
    </source>
</evidence>
<dbReference type="InterPro" id="IPR029058">
    <property type="entry name" value="AB_hydrolase_fold"/>
</dbReference>
<dbReference type="GO" id="GO:0016787">
    <property type="term" value="F:hydrolase activity"/>
    <property type="evidence" value="ECO:0007669"/>
    <property type="project" value="UniProtKB-KW"/>
</dbReference>
<name>A0A7T7WKN4_9GAMM</name>
<dbReference type="Pfam" id="PF00561">
    <property type="entry name" value="Abhydrolase_1"/>
    <property type="match status" value="1"/>
</dbReference>
<dbReference type="AlphaFoldDB" id="A0A7T7WKN4"/>
<organism evidence="3 4">
    <name type="scientific">Acinetobacter variabilis</name>
    <dbReference type="NCBI Taxonomy" id="70346"/>
    <lineage>
        <taxon>Bacteria</taxon>
        <taxon>Pseudomonadati</taxon>
        <taxon>Pseudomonadota</taxon>
        <taxon>Gammaproteobacteria</taxon>
        <taxon>Moraxellales</taxon>
        <taxon>Moraxellaceae</taxon>
        <taxon>Acinetobacter</taxon>
    </lineage>
</organism>
<gene>
    <name evidence="3" type="ORF">IAQ69_07395</name>
</gene>
<dbReference type="PANTHER" id="PTHR46118">
    <property type="entry name" value="PROTEIN ABHD11"/>
    <property type="match status" value="1"/>
</dbReference>
<dbReference type="Gene3D" id="3.40.50.1820">
    <property type="entry name" value="alpha/beta hydrolase"/>
    <property type="match status" value="1"/>
</dbReference>
<sequence length="255" mass="29104">MILNYQIQTHETSTLAPMVFIHGLFGSLSNLGMLARHFSEQATTIQIDVRNHGLSGHSDEVNYQIMAEDILETLASLNIKKFIAVGHSMGGKIAMKLADLASDLIEKLVVLDITPIQYQENHHSEIFKALFAVQQAQVASRNEAAKIMREYIQEEMVIQFLLKSFNKGQWLFNVQALYNHYEDITTWEKIEKNELPALFLRGGNSSYISKPEHFEAINQQFIHAQVEVIENAGHWLHGEKTADVLKHMQNFIDEK</sequence>
<evidence type="ECO:0000313" key="3">
    <source>
        <dbReference type="EMBL" id="QQN89465.1"/>
    </source>
</evidence>
<accession>A0A7T7WKN4</accession>
<evidence type="ECO:0000259" key="2">
    <source>
        <dbReference type="Pfam" id="PF00561"/>
    </source>
</evidence>
<evidence type="ECO:0000256" key="1">
    <source>
        <dbReference type="ARBA" id="ARBA00022801"/>
    </source>
</evidence>
<dbReference type="PANTHER" id="PTHR46118:SF4">
    <property type="entry name" value="PROTEIN ABHD11"/>
    <property type="match status" value="1"/>
</dbReference>
<keyword evidence="1 3" id="KW-0378">Hydrolase</keyword>
<dbReference type="InterPro" id="IPR000073">
    <property type="entry name" value="AB_hydrolase_1"/>
</dbReference>
<proteinExistence type="predicted"/>
<dbReference type="SUPFAM" id="SSF53474">
    <property type="entry name" value="alpha/beta-Hydrolases"/>
    <property type="match status" value="1"/>
</dbReference>
<feature type="domain" description="AB hydrolase-1" evidence="2">
    <location>
        <begin position="17"/>
        <end position="134"/>
    </location>
</feature>
<dbReference type="EMBL" id="CP060811">
    <property type="protein sequence ID" value="QQN89465.1"/>
    <property type="molecule type" value="Genomic_DNA"/>
</dbReference>
<dbReference type="RefSeq" id="WP_166135474.1">
    <property type="nucleotide sequence ID" value="NZ_CP060811.1"/>
</dbReference>
<protein>
    <submittedName>
        <fullName evidence="3">Alpha/beta fold hydrolase</fullName>
    </submittedName>
</protein>
<dbReference type="Proteomes" id="UP000596079">
    <property type="component" value="Chromosome"/>
</dbReference>
<reference evidence="3 4" key="1">
    <citation type="submission" date="2020-08" db="EMBL/GenBank/DDBJ databases">
        <title>Emergence of ISAba1-mediated novel tet(X) in Acinetobacter variabilis from a chicken farm.</title>
        <authorList>
            <person name="Peng K."/>
            <person name="Li R."/>
        </authorList>
    </citation>
    <scope>NUCLEOTIDE SEQUENCE [LARGE SCALE GENOMIC DNA]</scope>
    <source>
        <strain evidence="3 4">XM9F202-2</strain>
    </source>
</reference>